<protein>
    <submittedName>
        <fullName evidence="4">Anti-sigma regulatory factor (Ser/Thr protein kinase)</fullName>
    </submittedName>
</protein>
<dbReference type="PANTHER" id="PTHR35526:SF3">
    <property type="entry name" value="ANTI-SIGMA-F FACTOR RSBW"/>
    <property type="match status" value="1"/>
</dbReference>
<dbReference type="Proteomes" id="UP000540506">
    <property type="component" value="Unassembled WGS sequence"/>
</dbReference>
<dbReference type="SUPFAM" id="SSF55874">
    <property type="entry name" value="ATPase domain of HSP90 chaperone/DNA topoisomerase II/histidine kinase"/>
    <property type="match status" value="1"/>
</dbReference>
<dbReference type="Pfam" id="PF13581">
    <property type="entry name" value="HATPase_c_2"/>
    <property type="match status" value="1"/>
</dbReference>
<keyword evidence="1" id="KW-0723">Serine/threonine-protein kinase</keyword>
<keyword evidence="1" id="KW-0808">Transferase</keyword>
<keyword evidence="1" id="KW-0418">Kinase</keyword>
<evidence type="ECO:0000259" key="3">
    <source>
        <dbReference type="Pfam" id="PF13581"/>
    </source>
</evidence>
<dbReference type="GO" id="GO:0004674">
    <property type="term" value="F:protein serine/threonine kinase activity"/>
    <property type="evidence" value="ECO:0007669"/>
    <property type="project" value="UniProtKB-KW"/>
</dbReference>
<organism evidence="4 5">
    <name type="scientific">Kitasatospora kifunensis</name>
    <name type="common">Streptomyces kifunensis</name>
    <dbReference type="NCBI Taxonomy" id="58351"/>
    <lineage>
        <taxon>Bacteria</taxon>
        <taxon>Bacillati</taxon>
        <taxon>Actinomycetota</taxon>
        <taxon>Actinomycetes</taxon>
        <taxon>Kitasatosporales</taxon>
        <taxon>Streptomycetaceae</taxon>
        <taxon>Kitasatospora</taxon>
    </lineage>
</organism>
<evidence type="ECO:0000313" key="4">
    <source>
        <dbReference type="EMBL" id="MBB4923480.1"/>
    </source>
</evidence>
<feature type="region of interest" description="Disordered" evidence="2">
    <location>
        <begin position="1"/>
        <end position="35"/>
    </location>
</feature>
<accession>A0A7W7R1F0</accession>
<feature type="domain" description="Histidine kinase/HSP90-like ATPase" evidence="3">
    <location>
        <begin position="77"/>
        <end position="182"/>
    </location>
</feature>
<name>A0A7W7R1F0_KITKI</name>
<dbReference type="InterPro" id="IPR050267">
    <property type="entry name" value="Anti-sigma-factor_SerPK"/>
</dbReference>
<dbReference type="InterPro" id="IPR036890">
    <property type="entry name" value="HATPase_C_sf"/>
</dbReference>
<dbReference type="Gene3D" id="3.30.565.10">
    <property type="entry name" value="Histidine kinase-like ATPase, C-terminal domain"/>
    <property type="match status" value="1"/>
</dbReference>
<dbReference type="CDD" id="cd16936">
    <property type="entry name" value="HATPase_RsbW-like"/>
    <property type="match status" value="1"/>
</dbReference>
<gene>
    <name evidence="4" type="ORF">FHR34_002473</name>
</gene>
<keyword evidence="5" id="KW-1185">Reference proteome</keyword>
<evidence type="ECO:0000313" key="5">
    <source>
        <dbReference type="Proteomes" id="UP000540506"/>
    </source>
</evidence>
<sequence length="194" mass="20705">MAGWGEVDQSSHLGPGPAVDSLSGTQRLGATAPAGTAASSGLAALERLSPYELERSVLPRLRDPACEEEARLPSRGESGPLARRLVLSVLQSWGLHPLLEVGELLTAELVANAIRHTGGRTIGLRLLRRPGWLRVEVRDSSRALPCLIVAEPGMAECGRGLLVVDTLADRWGADLLPRGKGVWFELKVRERAGG</sequence>
<dbReference type="PANTHER" id="PTHR35526">
    <property type="entry name" value="ANTI-SIGMA-F FACTOR RSBW-RELATED"/>
    <property type="match status" value="1"/>
</dbReference>
<dbReference type="AlphaFoldDB" id="A0A7W7R1F0"/>
<evidence type="ECO:0000256" key="2">
    <source>
        <dbReference type="SAM" id="MobiDB-lite"/>
    </source>
</evidence>
<proteinExistence type="predicted"/>
<comment type="caution">
    <text evidence="4">The sequence shown here is derived from an EMBL/GenBank/DDBJ whole genome shotgun (WGS) entry which is preliminary data.</text>
</comment>
<dbReference type="InterPro" id="IPR003594">
    <property type="entry name" value="HATPase_dom"/>
</dbReference>
<reference evidence="4 5" key="1">
    <citation type="submission" date="2020-08" db="EMBL/GenBank/DDBJ databases">
        <title>Sequencing the genomes of 1000 actinobacteria strains.</title>
        <authorList>
            <person name="Klenk H.-P."/>
        </authorList>
    </citation>
    <scope>NUCLEOTIDE SEQUENCE [LARGE SCALE GENOMIC DNA]</scope>
    <source>
        <strain evidence="4 5">DSM 41654</strain>
    </source>
</reference>
<dbReference type="EMBL" id="JACHJV010000001">
    <property type="protein sequence ID" value="MBB4923480.1"/>
    <property type="molecule type" value="Genomic_DNA"/>
</dbReference>
<evidence type="ECO:0000256" key="1">
    <source>
        <dbReference type="ARBA" id="ARBA00022527"/>
    </source>
</evidence>
<dbReference type="RefSeq" id="WP_246559964.1">
    <property type="nucleotide sequence ID" value="NZ_JACHJV010000001.1"/>
</dbReference>